<reference evidence="2 3" key="1">
    <citation type="submission" date="2016-10" db="EMBL/GenBank/DDBJ databases">
        <authorList>
            <person name="de Groot N.N."/>
        </authorList>
    </citation>
    <scope>NUCLEOTIDE SEQUENCE [LARGE SCALE GENOMIC DNA]</scope>
    <source>
        <strain evidence="2 3">DSM 20117</strain>
    </source>
</reference>
<proteinExistence type="predicted"/>
<name>A0A1H1DPD1_9MICC</name>
<accession>A0A1H1DPD1</accession>
<gene>
    <name evidence="2" type="ORF">SAMN04489742_2543</name>
</gene>
<protein>
    <submittedName>
        <fullName evidence="2">Uncharacterized protein</fullName>
    </submittedName>
</protein>
<evidence type="ECO:0000313" key="3">
    <source>
        <dbReference type="Proteomes" id="UP000181917"/>
    </source>
</evidence>
<sequence>MAPTPSAASELAHQAVHRWRRVAGRPCAASARERQVVHRRVPHPEVLHWWKQPAGPPCAACAPGPLAGVSSAAPRPEQQIRCHSRPFPPAARADSRPSAASSPERPPRPVSPATARQPRPVQATPRAVPPAHRGLRTGPRPDSEPAPVPPRLAQPVPQNSQPRRGLCWRRRRRRLRQTADPAASPVPADGIRPCADGAGQGQPRCSRWSSCLSPPGRSIRCSRSGQVQPRRAFISSINWGTTVKTSPTTPKSAISKIGASPSLLMATIVLAVCMPERC</sequence>
<keyword evidence="3" id="KW-1185">Reference proteome</keyword>
<organism evidence="2 3">
    <name type="scientific">Crystallibacter crystallopoietes</name>
    <dbReference type="NCBI Taxonomy" id="37928"/>
    <lineage>
        <taxon>Bacteria</taxon>
        <taxon>Bacillati</taxon>
        <taxon>Actinomycetota</taxon>
        <taxon>Actinomycetes</taxon>
        <taxon>Micrococcales</taxon>
        <taxon>Micrococcaceae</taxon>
        <taxon>Crystallibacter</taxon>
    </lineage>
</organism>
<feature type="compositionally biased region" description="Basic residues" evidence="1">
    <location>
        <begin position="166"/>
        <end position="176"/>
    </location>
</feature>
<dbReference type="Proteomes" id="UP000181917">
    <property type="component" value="Unassembled WGS sequence"/>
</dbReference>
<dbReference type="AlphaFoldDB" id="A0A1H1DPD1"/>
<dbReference type="EMBL" id="FNKH01000002">
    <property type="protein sequence ID" value="SDQ78263.1"/>
    <property type="molecule type" value="Genomic_DNA"/>
</dbReference>
<evidence type="ECO:0000313" key="2">
    <source>
        <dbReference type="EMBL" id="SDQ78263.1"/>
    </source>
</evidence>
<feature type="compositionally biased region" description="Low complexity" evidence="1">
    <location>
        <begin position="90"/>
        <end position="103"/>
    </location>
</feature>
<feature type="region of interest" description="Disordered" evidence="1">
    <location>
        <begin position="69"/>
        <end position="205"/>
    </location>
</feature>
<evidence type="ECO:0000256" key="1">
    <source>
        <dbReference type="SAM" id="MobiDB-lite"/>
    </source>
</evidence>